<evidence type="ECO:0000256" key="1">
    <source>
        <dbReference type="SAM" id="SignalP"/>
    </source>
</evidence>
<protein>
    <recommendedName>
        <fullName evidence="4">Secreted protein</fullName>
    </recommendedName>
</protein>
<accession>A0A9Q8UVK8</accession>
<dbReference type="GeneID" id="71992898"/>
<feature type="chain" id="PRO_5040413400" description="Secreted protein" evidence="1">
    <location>
        <begin position="17"/>
        <end position="252"/>
    </location>
</feature>
<evidence type="ECO:0000313" key="3">
    <source>
        <dbReference type="Proteomes" id="UP000756132"/>
    </source>
</evidence>
<dbReference type="RefSeq" id="XP_047768376.1">
    <property type="nucleotide sequence ID" value="XM_047912168.1"/>
</dbReference>
<proteinExistence type="predicted"/>
<name>A0A9Q8UVK8_PASFU</name>
<reference evidence="2" key="1">
    <citation type="submission" date="2021-12" db="EMBL/GenBank/DDBJ databases">
        <authorList>
            <person name="Zaccaron A."/>
            <person name="Stergiopoulos I."/>
        </authorList>
    </citation>
    <scope>NUCLEOTIDE SEQUENCE</scope>
    <source>
        <strain evidence="2">Race5_Kim</strain>
    </source>
</reference>
<evidence type="ECO:0008006" key="4">
    <source>
        <dbReference type="Google" id="ProtNLM"/>
    </source>
</evidence>
<dbReference type="KEGG" id="ffu:CLAFUR5_13020"/>
<evidence type="ECO:0000313" key="2">
    <source>
        <dbReference type="EMBL" id="UJO24010.1"/>
    </source>
</evidence>
<keyword evidence="3" id="KW-1185">Reference proteome</keyword>
<keyword evidence="1" id="KW-0732">Signal</keyword>
<dbReference type="EMBL" id="CP090173">
    <property type="protein sequence ID" value="UJO24010.1"/>
    <property type="molecule type" value="Genomic_DNA"/>
</dbReference>
<gene>
    <name evidence="2" type="ORF">CLAFUR5_13020</name>
</gene>
<dbReference type="AlphaFoldDB" id="A0A9Q8UVK8"/>
<reference evidence="2" key="2">
    <citation type="journal article" date="2022" name="Microb. Genom.">
        <title>A chromosome-scale genome assembly of the tomato pathogen Cladosporium fulvum reveals a compartmentalized genome architecture and the presence of a dispensable chromosome.</title>
        <authorList>
            <person name="Zaccaron A.Z."/>
            <person name="Chen L.H."/>
            <person name="Samaras A."/>
            <person name="Stergiopoulos I."/>
        </authorList>
    </citation>
    <scope>NUCLEOTIDE SEQUENCE</scope>
    <source>
        <strain evidence="2">Race5_Kim</strain>
    </source>
</reference>
<dbReference type="OrthoDB" id="10489248at2759"/>
<dbReference type="Proteomes" id="UP000756132">
    <property type="component" value="Chromosome 11"/>
</dbReference>
<feature type="signal peptide" evidence="1">
    <location>
        <begin position="1"/>
        <end position="16"/>
    </location>
</feature>
<organism evidence="2 3">
    <name type="scientific">Passalora fulva</name>
    <name type="common">Tomato leaf mold</name>
    <name type="synonym">Cladosporium fulvum</name>
    <dbReference type="NCBI Taxonomy" id="5499"/>
    <lineage>
        <taxon>Eukaryota</taxon>
        <taxon>Fungi</taxon>
        <taxon>Dikarya</taxon>
        <taxon>Ascomycota</taxon>
        <taxon>Pezizomycotina</taxon>
        <taxon>Dothideomycetes</taxon>
        <taxon>Dothideomycetidae</taxon>
        <taxon>Mycosphaerellales</taxon>
        <taxon>Mycosphaerellaceae</taxon>
        <taxon>Fulvia</taxon>
    </lineage>
</organism>
<sequence length="252" mass="26970">MYLRFAIFTFAGLALSLVLEERAPVCVTAGRSCNDTYDELTAFSLQPALSPLVDYCGGRYRGFGIVDTTVLSEPLGLLARLASLIPGLSYVIAQVTLRNLPALGQLASLGLNGLKPQSGDNYIGAATQETLTQFGVVTLNPYATIEPGPEYKTIDLKSAYIGCLTNLDNPLVIVGQGCVISAIAQYANGTKSSPATFTFTPKMLLKNPMQQITFDERVFTGVVKIVFGIASATLPPVLSIFNVDNMVYCAHK</sequence>